<name>A0AAV7I448_COTGL</name>
<comment type="caution">
    <text evidence="1">The sequence shown here is derived from an EMBL/GenBank/DDBJ whole genome shotgun (WGS) entry which is preliminary data.</text>
</comment>
<dbReference type="EMBL" id="JAHXZJ010002609">
    <property type="protein sequence ID" value="KAH0540519.1"/>
    <property type="molecule type" value="Genomic_DNA"/>
</dbReference>
<evidence type="ECO:0000313" key="1">
    <source>
        <dbReference type="EMBL" id="KAH0540519.1"/>
    </source>
</evidence>
<accession>A0AAV7I448</accession>
<keyword evidence="2" id="KW-1185">Reference proteome</keyword>
<gene>
    <name evidence="1" type="ORF">KQX54_017912</name>
</gene>
<protein>
    <submittedName>
        <fullName evidence="1">Uncharacterized protein</fullName>
    </submittedName>
</protein>
<dbReference type="AlphaFoldDB" id="A0AAV7I448"/>
<organism evidence="1 2">
    <name type="scientific">Cotesia glomerata</name>
    <name type="common">Lepidopteran parasitic wasp</name>
    <name type="synonym">Apanteles glomeratus</name>
    <dbReference type="NCBI Taxonomy" id="32391"/>
    <lineage>
        <taxon>Eukaryota</taxon>
        <taxon>Metazoa</taxon>
        <taxon>Ecdysozoa</taxon>
        <taxon>Arthropoda</taxon>
        <taxon>Hexapoda</taxon>
        <taxon>Insecta</taxon>
        <taxon>Pterygota</taxon>
        <taxon>Neoptera</taxon>
        <taxon>Endopterygota</taxon>
        <taxon>Hymenoptera</taxon>
        <taxon>Apocrita</taxon>
        <taxon>Ichneumonoidea</taxon>
        <taxon>Braconidae</taxon>
        <taxon>Microgastrinae</taxon>
        <taxon>Cotesia</taxon>
    </lineage>
</organism>
<reference evidence="1 2" key="1">
    <citation type="journal article" date="2021" name="J. Hered.">
        <title>A chromosome-level genome assembly of the parasitoid wasp, Cotesia glomerata (Hymenoptera: Braconidae).</title>
        <authorList>
            <person name="Pinto B.J."/>
            <person name="Weis J.J."/>
            <person name="Gamble T."/>
            <person name="Ode P.J."/>
            <person name="Paul R."/>
            <person name="Zaspel J.M."/>
        </authorList>
    </citation>
    <scope>NUCLEOTIDE SEQUENCE [LARGE SCALE GENOMIC DNA]</scope>
    <source>
        <strain evidence="1">CgM1</strain>
    </source>
</reference>
<proteinExistence type="predicted"/>
<evidence type="ECO:0000313" key="2">
    <source>
        <dbReference type="Proteomes" id="UP000826195"/>
    </source>
</evidence>
<sequence>MIVIDFTGFFIGDSYKIKEFALCYVYKITLRVHLFVIVPSVNSQITHRSLMKSNKNYQEFYHKCNIKLKKGRTSELKLNSILLKVFSDKRYIFVRTRQHVDLLEKYTNLKWDHLKTLGVNCEEESLETKCQTHDRSNSYCVEDNVRLMAYYMMSLRTKLNTHVFKNSCAVIDFSGYYDDNQIFKFKEISVYIVDTDGSMLGNTLLISKPEVPLETLSPKVQSNYLNYYNSYGIEWDEGDHNSVTINRALVFESVFGDRYEVGHLRNHGYIEKPITTDSDHHTHEIPEKNVCVKPIAGHMTFWVHRKKLFEDVAKK</sequence>
<dbReference type="Proteomes" id="UP000826195">
    <property type="component" value="Unassembled WGS sequence"/>
</dbReference>